<evidence type="ECO:0000313" key="18">
    <source>
        <dbReference type="EMBL" id="TWF83569.1"/>
    </source>
</evidence>
<dbReference type="SMART" id="SM00065">
    <property type="entry name" value="GAF"/>
    <property type="match status" value="1"/>
</dbReference>
<protein>
    <recommendedName>
        <fullName evidence="1">protein-serine/threonine phosphatase</fullName>
        <ecNumber evidence="1">3.1.3.16</ecNumber>
    </recommendedName>
    <alternativeName>
        <fullName evidence="15">Protein-serine/threonine phosphatase</fullName>
    </alternativeName>
    <alternativeName>
        <fullName evidence="14">Serine/threonine-protein kinase</fullName>
    </alternativeName>
</protein>
<keyword evidence="11" id="KW-0464">Manganese</keyword>
<dbReference type="InterPro" id="IPR035965">
    <property type="entry name" value="PAS-like_dom_sf"/>
</dbReference>
<dbReference type="SUPFAM" id="SSF55785">
    <property type="entry name" value="PYP-like sensor domain (PAS domain)"/>
    <property type="match status" value="1"/>
</dbReference>
<dbReference type="AlphaFoldDB" id="A0A561T8Y5"/>
<dbReference type="InterPro" id="IPR013655">
    <property type="entry name" value="PAS_fold_3"/>
</dbReference>
<dbReference type="Pfam" id="PF13581">
    <property type="entry name" value="HATPase_c_2"/>
    <property type="match status" value="1"/>
</dbReference>
<evidence type="ECO:0000259" key="17">
    <source>
        <dbReference type="PROSITE" id="PS50113"/>
    </source>
</evidence>
<comment type="function">
    <text evidence="13">Primarily acts as an independent SigF regulator that is sensitive to the osmosensory signal, mediating the cross talk of PknD with the SigF regulon. Possesses both phosphatase and kinase activities. The kinase domain functions as a classic anti-sigma factor-like kinase to phosphorylate the anti-anti-sigma factor domain at the canonical regulatory site, and the phosphatase domain antagonizes this activity.</text>
</comment>
<keyword evidence="4" id="KW-0479">Metal-binding</keyword>
<evidence type="ECO:0000256" key="9">
    <source>
        <dbReference type="ARBA" id="ARBA00022842"/>
    </source>
</evidence>
<dbReference type="InterPro" id="IPR036457">
    <property type="entry name" value="PPM-type-like_dom_sf"/>
</dbReference>
<dbReference type="InterPro" id="IPR000700">
    <property type="entry name" value="PAS-assoc_C"/>
</dbReference>
<evidence type="ECO:0000256" key="13">
    <source>
        <dbReference type="ARBA" id="ARBA00056274"/>
    </source>
</evidence>
<dbReference type="InterPro" id="IPR001610">
    <property type="entry name" value="PAC"/>
</dbReference>
<dbReference type="Gene3D" id="3.60.40.10">
    <property type="entry name" value="PPM-type phosphatase domain"/>
    <property type="match status" value="1"/>
</dbReference>
<dbReference type="GO" id="GO:0016301">
    <property type="term" value="F:kinase activity"/>
    <property type="evidence" value="ECO:0007669"/>
    <property type="project" value="UniProtKB-KW"/>
</dbReference>
<dbReference type="NCBIfam" id="TIGR00229">
    <property type="entry name" value="sensory_box"/>
    <property type="match status" value="1"/>
</dbReference>
<dbReference type="Gene3D" id="3.30.450.40">
    <property type="match status" value="1"/>
</dbReference>
<dbReference type="SMART" id="SM00086">
    <property type="entry name" value="PAC"/>
    <property type="match status" value="1"/>
</dbReference>
<keyword evidence="8" id="KW-0067">ATP-binding</keyword>
<evidence type="ECO:0000256" key="15">
    <source>
        <dbReference type="ARBA" id="ARBA00081350"/>
    </source>
</evidence>
<comment type="catalytic activity">
    <reaction evidence="12">
        <text>O-phospho-L-seryl-[protein] + H2O = L-seryl-[protein] + phosphate</text>
        <dbReference type="Rhea" id="RHEA:20629"/>
        <dbReference type="Rhea" id="RHEA-COMP:9863"/>
        <dbReference type="Rhea" id="RHEA-COMP:11604"/>
        <dbReference type="ChEBI" id="CHEBI:15377"/>
        <dbReference type="ChEBI" id="CHEBI:29999"/>
        <dbReference type="ChEBI" id="CHEBI:43474"/>
        <dbReference type="ChEBI" id="CHEBI:83421"/>
        <dbReference type="EC" id="3.1.3.16"/>
    </reaction>
</comment>
<evidence type="ECO:0000256" key="10">
    <source>
        <dbReference type="ARBA" id="ARBA00022912"/>
    </source>
</evidence>
<dbReference type="PANTHER" id="PTHR43156:SF2">
    <property type="entry name" value="STAGE II SPORULATION PROTEIN E"/>
    <property type="match status" value="1"/>
</dbReference>
<dbReference type="SUPFAM" id="SSF81606">
    <property type="entry name" value="PP2C-like"/>
    <property type="match status" value="1"/>
</dbReference>
<keyword evidence="2" id="KW-0597">Phosphoprotein</keyword>
<evidence type="ECO:0000256" key="1">
    <source>
        <dbReference type="ARBA" id="ARBA00013081"/>
    </source>
</evidence>
<evidence type="ECO:0000256" key="16">
    <source>
        <dbReference type="SAM" id="MobiDB-lite"/>
    </source>
</evidence>
<evidence type="ECO:0000256" key="4">
    <source>
        <dbReference type="ARBA" id="ARBA00022723"/>
    </source>
</evidence>
<dbReference type="Gene3D" id="3.30.450.20">
    <property type="entry name" value="PAS domain"/>
    <property type="match status" value="1"/>
</dbReference>
<evidence type="ECO:0000256" key="14">
    <source>
        <dbReference type="ARBA" id="ARBA00075117"/>
    </source>
</evidence>
<dbReference type="EMBL" id="VIWV01000001">
    <property type="protein sequence ID" value="TWF83569.1"/>
    <property type="molecule type" value="Genomic_DNA"/>
</dbReference>
<evidence type="ECO:0000256" key="7">
    <source>
        <dbReference type="ARBA" id="ARBA00022801"/>
    </source>
</evidence>
<evidence type="ECO:0000256" key="3">
    <source>
        <dbReference type="ARBA" id="ARBA00022679"/>
    </source>
</evidence>
<dbReference type="EC" id="3.1.3.16" evidence="1"/>
<dbReference type="Pfam" id="PF08447">
    <property type="entry name" value="PAS_3"/>
    <property type="match status" value="1"/>
</dbReference>
<feature type="domain" description="PAC" evidence="17">
    <location>
        <begin position="91"/>
        <end position="143"/>
    </location>
</feature>
<dbReference type="SMART" id="SM00331">
    <property type="entry name" value="PP2C_SIG"/>
    <property type="match status" value="1"/>
</dbReference>
<name>A0A561T8Y5_9ACTN</name>
<comment type="caution">
    <text evidence="18">The sequence shown here is derived from an EMBL/GenBank/DDBJ whole genome shotgun (WGS) entry which is preliminary data.</text>
</comment>
<dbReference type="InterPro" id="IPR052016">
    <property type="entry name" value="Bact_Sigma-Reg"/>
</dbReference>
<sequence>MADRGASPLSLPDDWPDHPDPILALNRMGSFDWDLDAGVMQMDAQAHEIFDLRPDEYDDHPESLGSRVPSGEARRLDTVVSNALKDGSENYGAYFRVRCRDGTLRWTHTQGYIRRDETGKPCRIIGIVRDATEELDDSEARREQAARRQQTNVVQLTTAALAHARTVQDVIDVLKDTHGLTHLGATSLVMGLVEAGRIRLIAEGPEDSFVPGTEVTGIDEAYPMSEAVRTLSPCFIESPEEFAERYPKLWQGITGLDITSAAYLPLIVQARPIGAMGLLYNDRRGFSAEERNILVALGSSISQSLQRAMFYEQEMDLAQGLQQAMLPRTIPSVSGADLAVRYRAATIGGSVGRDIGGDWYDLIPLPGGRVGAVIGDVQGHDTHAAAVMGQLRIVLRAYAAEGHPPATVMARASVFLHELDTDRSATCLYAEADLATGVLQTVRAGHIDPLVRRTDGSCHRVLVPGGLPLGLSADFGRLDYPVGTIELDPGDTLLLCTDGLVERPGADLDDGMEALSALVEAGPDDVRDLADRLIEVAEERGCDDDVALLVLRRRVSDSPRPGGRLTRHVPPGDPEALSDTRRLIRTAVAGWGAADRADEIVLVADEMITNVLMHTEGSAVVTLRVTTGSERRVRVEVEDSSSALPRRREAGESGVSGRGLLLVETLTDAWGVEARGGGKCVWSEFLVAKGSDTA</sequence>
<evidence type="ECO:0000256" key="5">
    <source>
        <dbReference type="ARBA" id="ARBA00022741"/>
    </source>
</evidence>
<dbReference type="GO" id="GO:0046872">
    <property type="term" value="F:metal ion binding"/>
    <property type="evidence" value="ECO:0007669"/>
    <property type="project" value="UniProtKB-KW"/>
</dbReference>
<dbReference type="CDD" id="cd00130">
    <property type="entry name" value="PAS"/>
    <property type="match status" value="1"/>
</dbReference>
<dbReference type="InterPro" id="IPR003594">
    <property type="entry name" value="HATPase_dom"/>
</dbReference>
<dbReference type="PANTHER" id="PTHR43156">
    <property type="entry name" value="STAGE II SPORULATION PROTEIN E-RELATED"/>
    <property type="match status" value="1"/>
</dbReference>
<dbReference type="PROSITE" id="PS50113">
    <property type="entry name" value="PAC"/>
    <property type="match status" value="1"/>
</dbReference>
<organism evidence="18 19">
    <name type="scientific">Streptomyces capillispiralis</name>
    <dbReference type="NCBI Taxonomy" id="68182"/>
    <lineage>
        <taxon>Bacteria</taxon>
        <taxon>Bacillati</taxon>
        <taxon>Actinomycetota</taxon>
        <taxon>Actinomycetes</taxon>
        <taxon>Kitasatosporales</taxon>
        <taxon>Streptomycetaceae</taxon>
        <taxon>Streptomyces</taxon>
    </lineage>
</organism>
<dbReference type="InterPro" id="IPR000014">
    <property type="entry name" value="PAS"/>
</dbReference>
<evidence type="ECO:0000256" key="11">
    <source>
        <dbReference type="ARBA" id="ARBA00023211"/>
    </source>
</evidence>
<dbReference type="RefSeq" id="WP_145865818.1">
    <property type="nucleotide sequence ID" value="NZ_BNCE01000004.1"/>
</dbReference>
<dbReference type="InterPro" id="IPR036890">
    <property type="entry name" value="HATPase_C_sf"/>
</dbReference>
<dbReference type="FunFam" id="3.60.40.10:FF:000005">
    <property type="entry name" value="Serine/threonine protein phosphatase"/>
    <property type="match status" value="1"/>
</dbReference>
<dbReference type="InterPro" id="IPR001932">
    <property type="entry name" value="PPM-type_phosphatase-like_dom"/>
</dbReference>
<evidence type="ECO:0000313" key="19">
    <source>
        <dbReference type="Proteomes" id="UP000316603"/>
    </source>
</evidence>
<proteinExistence type="predicted"/>
<keyword evidence="5" id="KW-0547">Nucleotide-binding</keyword>
<dbReference type="SUPFAM" id="SSF55874">
    <property type="entry name" value="ATPase domain of HSP90 chaperone/DNA topoisomerase II/histidine kinase"/>
    <property type="match status" value="1"/>
</dbReference>
<evidence type="ECO:0000256" key="8">
    <source>
        <dbReference type="ARBA" id="ARBA00022840"/>
    </source>
</evidence>
<dbReference type="OrthoDB" id="118142at2"/>
<dbReference type="SUPFAM" id="SSF55781">
    <property type="entry name" value="GAF domain-like"/>
    <property type="match status" value="1"/>
</dbReference>
<evidence type="ECO:0000256" key="6">
    <source>
        <dbReference type="ARBA" id="ARBA00022777"/>
    </source>
</evidence>
<dbReference type="CDD" id="cd16936">
    <property type="entry name" value="HATPase_RsbW-like"/>
    <property type="match status" value="1"/>
</dbReference>
<evidence type="ECO:0000256" key="12">
    <source>
        <dbReference type="ARBA" id="ARBA00047761"/>
    </source>
</evidence>
<dbReference type="Proteomes" id="UP000316603">
    <property type="component" value="Unassembled WGS sequence"/>
</dbReference>
<accession>A0A561T8Y5</accession>
<dbReference type="Pfam" id="PF07228">
    <property type="entry name" value="SpoIIE"/>
    <property type="match status" value="1"/>
</dbReference>
<evidence type="ECO:0000256" key="2">
    <source>
        <dbReference type="ARBA" id="ARBA00022553"/>
    </source>
</evidence>
<dbReference type="GO" id="GO:0004722">
    <property type="term" value="F:protein serine/threonine phosphatase activity"/>
    <property type="evidence" value="ECO:0007669"/>
    <property type="project" value="UniProtKB-EC"/>
</dbReference>
<keyword evidence="7" id="KW-0378">Hydrolase</keyword>
<reference evidence="18 19" key="1">
    <citation type="submission" date="2019-06" db="EMBL/GenBank/DDBJ databases">
        <title>Sequencing the genomes of 1000 actinobacteria strains.</title>
        <authorList>
            <person name="Klenk H.-P."/>
        </authorList>
    </citation>
    <scope>NUCLEOTIDE SEQUENCE [LARGE SCALE GENOMIC DNA]</scope>
    <source>
        <strain evidence="18 19">DSM 41695</strain>
    </source>
</reference>
<dbReference type="InterPro" id="IPR003018">
    <property type="entry name" value="GAF"/>
</dbReference>
<dbReference type="InterPro" id="IPR029016">
    <property type="entry name" value="GAF-like_dom_sf"/>
</dbReference>
<feature type="region of interest" description="Disordered" evidence="16">
    <location>
        <begin position="558"/>
        <end position="577"/>
    </location>
</feature>
<keyword evidence="6" id="KW-0418">Kinase</keyword>
<dbReference type="Gene3D" id="3.30.565.10">
    <property type="entry name" value="Histidine kinase-like ATPase, C-terminal domain"/>
    <property type="match status" value="1"/>
</dbReference>
<dbReference type="Pfam" id="PF13185">
    <property type="entry name" value="GAF_2"/>
    <property type="match status" value="1"/>
</dbReference>
<keyword evidence="3" id="KW-0808">Transferase</keyword>
<keyword evidence="9" id="KW-0460">Magnesium</keyword>
<keyword evidence="10" id="KW-0904">Protein phosphatase</keyword>
<keyword evidence="19" id="KW-1185">Reference proteome</keyword>
<gene>
    <name evidence="18" type="ORF">FHX78_11494</name>
</gene>
<dbReference type="GO" id="GO:0005524">
    <property type="term" value="F:ATP binding"/>
    <property type="evidence" value="ECO:0007669"/>
    <property type="project" value="UniProtKB-KW"/>
</dbReference>